<dbReference type="InterPro" id="IPR050832">
    <property type="entry name" value="Bact_Acetyltransf"/>
</dbReference>
<dbReference type="InterPro" id="IPR000182">
    <property type="entry name" value="GNAT_dom"/>
</dbReference>
<reference evidence="5" key="1">
    <citation type="submission" date="2015-02" db="EMBL/GenBank/DDBJ databases">
        <title>Draft Genome of Frankia sp. CpI1-S.</title>
        <authorList>
            <person name="Oshone R.T."/>
            <person name="Ngom M."/>
            <person name="Ghodhbane-Gtari F."/>
            <person name="Gtari M."/>
            <person name="Morris K."/>
            <person name="Thomas K."/>
            <person name="Sen A."/>
            <person name="Tisa L.S."/>
        </authorList>
    </citation>
    <scope>NUCLEOTIDE SEQUENCE [LARGE SCALE GENOMIC DNA]</scope>
    <source>
        <strain evidence="5">CpI1-S</strain>
    </source>
</reference>
<dbReference type="InterPro" id="IPR016181">
    <property type="entry name" value="Acyl_CoA_acyltransferase"/>
</dbReference>
<dbReference type="PANTHER" id="PTHR43877:SF2">
    <property type="entry name" value="AMINOALKYLPHOSPHONATE N-ACETYLTRANSFERASE-RELATED"/>
    <property type="match status" value="1"/>
</dbReference>
<organism evidence="4 5">
    <name type="scientific">Frankia torreyi</name>
    <dbReference type="NCBI Taxonomy" id="1856"/>
    <lineage>
        <taxon>Bacteria</taxon>
        <taxon>Bacillati</taxon>
        <taxon>Actinomycetota</taxon>
        <taxon>Actinomycetes</taxon>
        <taxon>Frankiales</taxon>
        <taxon>Frankiaceae</taxon>
        <taxon>Frankia</taxon>
    </lineage>
</organism>
<keyword evidence="5" id="KW-1185">Reference proteome</keyword>
<dbReference type="PROSITE" id="PS51186">
    <property type="entry name" value="GNAT"/>
    <property type="match status" value="1"/>
</dbReference>
<keyword evidence="1 4" id="KW-0808">Transferase</keyword>
<dbReference type="SUPFAM" id="SSF55729">
    <property type="entry name" value="Acyl-CoA N-acyltransferases (Nat)"/>
    <property type="match status" value="1"/>
</dbReference>
<evidence type="ECO:0000313" key="4">
    <source>
        <dbReference type="EMBL" id="KJE19337.1"/>
    </source>
</evidence>
<dbReference type="AlphaFoldDB" id="A0A0D8B7I7"/>
<dbReference type="PATRIC" id="fig|1502723.3.peg.1221"/>
<proteinExistence type="predicted"/>
<reference evidence="4 5" key="2">
    <citation type="journal article" date="2016" name="Genome Announc.">
        <title>Permanent Draft Genome Sequences for Two Variants of Frankia sp. Strain CpI1, the First Frankia Strain Isolated from Root Nodules of Comptonia peregrina.</title>
        <authorList>
            <person name="Oshone R."/>
            <person name="Hurst S.G.IV."/>
            <person name="Abebe-Akele F."/>
            <person name="Simpson S."/>
            <person name="Morris K."/>
            <person name="Thomas W.K."/>
            <person name="Tisa L.S."/>
        </authorList>
    </citation>
    <scope>NUCLEOTIDE SEQUENCE [LARGE SCALE GENOMIC DNA]</scope>
    <source>
        <strain evidence="5">CpI1-S</strain>
    </source>
</reference>
<comment type="caution">
    <text evidence="4">The sequence shown here is derived from an EMBL/GenBank/DDBJ whole genome shotgun (WGS) entry which is preliminary data.</text>
</comment>
<evidence type="ECO:0000256" key="2">
    <source>
        <dbReference type="ARBA" id="ARBA00023315"/>
    </source>
</evidence>
<evidence type="ECO:0000259" key="3">
    <source>
        <dbReference type="PROSITE" id="PS51186"/>
    </source>
</evidence>
<evidence type="ECO:0000256" key="1">
    <source>
        <dbReference type="ARBA" id="ARBA00022679"/>
    </source>
</evidence>
<dbReference type="CDD" id="cd04301">
    <property type="entry name" value="NAT_SF"/>
    <property type="match status" value="1"/>
</dbReference>
<feature type="domain" description="N-acetyltransferase" evidence="3">
    <location>
        <begin position="30"/>
        <end position="165"/>
    </location>
</feature>
<dbReference type="PANTHER" id="PTHR43877">
    <property type="entry name" value="AMINOALKYLPHOSPHONATE N-ACETYLTRANSFERASE-RELATED-RELATED"/>
    <property type="match status" value="1"/>
</dbReference>
<dbReference type="GO" id="GO:0016747">
    <property type="term" value="F:acyltransferase activity, transferring groups other than amino-acyl groups"/>
    <property type="evidence" value="ECO:0007669"/>
    <property type="project" value="InterPro"/>
</dbReference>
<dbReference type="Proteomes" id="UP000032545">
    <property type="component" value="Unassembled WGS sequence"/>
</dbReference>
<keyword evidence="2" id="KW-0012">Acyltransferase</keyword>
<name>A0A0D8B7I7_9ACTN</name>
<sequence length="176" mass="19433">MAPESMVHTSMIHTSMIHIESVEWDDPVAVTLRDAMAAEMRLRYADRLATRPPTPDRGIEAETVAYTGVAYTADRLPVGHAALRWLGDDLELKRLYVLPAHRGRGVSAALLTAVEHAARHLGAGRIVLQTGDRQPDAERVYARTGYTRIPIFPPYEALTHSRCFQKILAGADAHVS</sequence>
<dbReference type="EMBL" id="JYFN01000121">
    <property type="protein sequence ID" value="KJE19337.1"/>
    <property type="molecule type" value="Genomic_DNA"/>
</dbReference>
<gene>
    <name evidence="4" type="ORF">FF36_06381</name>
</gene>
<evidence type="ECO:0000313" key="5">
    <source>
        <dbReference type="Proteomes" id="UP000032545"/>
    </source>
</evidence>
<accession>A0A0D8B7I7</accession>
<protein>
    <submittedName>
        <fullName evidence="4">Putative acetyltransferase</fullName>
    </submittedName>
</protein>
<dbReference type="Pfam" id="PF00583">
    <property type="entry name" value="Acetyltransf_1"/>
    <property type="match status" value="1"/>
</dbReference>
<dbReference type="Gene3D" id="3.40.630.30">
    <property type="match status" value="1"/>
</dbReference>